<feature type="chain" id="PRO_5047369945" evidence="5">
    <location>
        <begin position="23"/>
        <end position="279"/>
    </location>
</feature>
<dbReference type="InterPro" id="IPR027385">
    <property type="entry name" value="Beta-barrel_OMP"/>
</dbReference>
<comment type="similarity">
    <text evidence="4">Belongs to the Omp25/RopB family.</text>
</comment>
<dbReference type="Proteomes" id="UP000782554">
    <property type="component" value="Unassembled WGS sequence"/>
</dbReference>
<gene>
    <name evidence="7" type="ORF">K3181_02670</name>
</gene>
<feature type="domain" description="Outer membrane protein beta-barrel" evidence="6">
    <location>
        <begin position="9"/>
        <end position="279"/>
    </location>
</feature>
<organism evidence="7 8">
    <name type="scientific">Qipengyuania mesophila</name>
    <dbReference type="NCBI Taxonomy" id="2867246"/>
    <lineage>
        <taxon>Bacteria</taxon>
        <taxon>Pseudomonadati</taxon>
        <taxon>Pseudomonadota</taxon>
        <taxon>Alphaproteobacteria</taxon>
        <taxon>Sphingomonadales</taxon>
        <taxon>Erythrobacteraceae</taxon>
        <taxon>Qipengyuania</taxon>
    </lineage>
</organism>
<reference evidence="7 8" key="1">
    <citation type="submission" date="2021-08" db="EMBL/GenBank/DDBJ databases">
        <title>Comparative Genomics Analysis of the Genus Qipengyuania Reveals Extensive Genetic Diversity and Metabolic Versatility, Including the Description of Fifteen Novel Species.</title>
        <authorList>
            <person name="Liu Y."/>
        </authorList>
    </citation>
    <scope>NUCLEOTIDE SEQUENCE [LARGE SCALE GENOMIC DNA]</scope>
    <source>
        <strain evidence="7 8">YG27</strain>
    </source>
</reference>
<protein>
    <submittedName>
        <fullName evidence="7">Outer membrane beta-barrel protein</fullName>
    </submittedName>
</protein>
<keyword evidence="8" id="KW-1185">Reference proteome</keyword>
<dbReference type="RefSeq" id="WP_221600527.1">
    <property type="nucleotide sequence ID" value="NZ_JAIGNU010000001.1"/>
</dbReference>
<dbReference type="EMBL" id="JAIGNU010000001">
    <property type="protein sequence ID" value="MBX7500348.1"/>
    <property type="molecule type" value="Genomic_DNA"/>
</dbReference>
<dbReference type="PANTHER" id="PTHR34001">
    <property type="entry name" value="BLL7405 PROTEIN"/>
    <property type="match status" value="1"/>
</dbReference>
<dbReference type="InterPro" id="IPR011250">
    <property type="entry name" value="OMP/PagP_B-barrel"/>
</dbReference>
<name>A0ABS7JRS0_9SPHN</name>
<comment type="subcellular location">
    <subcellularLocation>
        <location evidence="1">Membrane</location>
    </subcellularLocation>
</comment>
<dbReference type="SUPFAM" id="SSF56925">
    <property type="entry name" value="OMPA-like"/>
    <property type="match status" value="1"/>
</dbReference>
<evidence type="ECO:0000256" key="5">
    <source>
        <dbReference type="SAM" id="SignalP"/>
    </source>
</evidence>
<evidence type="ECO:0000256" key="2">
    <source>
        <dbReference type="ARBA" id="ARBA00022729"/>
    </source>
</evidence>
<dbReference type="PANTHER" id="PTHR34001:SF3">
    <property type="entry name" value="BLL7405 PROTEIN"/>
    <property type="match status" value="1"/>
</dbReference>
<feature type="signal peptide" evidence="5">
    <location>
        <begin position="1"/>
        <end position="22"/>
    </location>
</feature>
<dbReference type="Pfam" id="PF13505">
    <property type="entry name" value="OMP_b-brl"/>
    <property type="match status" value="1"/>
</dbReference>
<evidence type="ECO:0000313" key="7">
    <source>
        <dbReference type="EMBL" id="MBX7500348.1"/>
    </source>
</evidence>
<sequence>MRNSTLLATAAFAVAFASPAAAQDADPDFFNGFYVGGSISAETVDDGPADTIVFDTDQDGNYNDRVRTTTGANAFSPGLCNGRPAGGPAFAACVDDDTGLGYQAKIGYDVRVDGPAVAGLVFEASKPNAVDYATGFSTTPASYSISREVDYSVALRGRLGISPGSGRGLIYATGGATYGKMKHGFTTTNTANSFTPMNEDKWVFGTQLGAGGELYITDNLSFNVEYLITRYDHDDYYVAVGQGTAPDTNPFLLDSGGTNIRPADDLMVQSIRAGVNFRF</sequence>
<evidence type="ECO:0000256" key="1">
    <source>
        <dbReference type="ARBA" id="ARBA00004370"/>
    </source>
</evidence>
<evidence type="ECO:0000313" key="8">
    <source>
        <dbReference type="Proteomes" id="UP000782554"/>
    </source>
</evidence>
<dbReference type="InterPro" id="IPR051692">
    <property type="entry name" value="OMP-like"/>
</dbReference>
<keyword evidence="3" id="KW-0472">Membrane</keyword>
<evidence type="ECO:0000256" key="3">
    <source>
        <dbReference type="ARBA" id="ARBA00023136"/>
    </source>
</evidence>
<keyword evidence="2 5" id="KW-0732">Signal</keyword>
<comment type="caution">
    <text evidence="7">The sequence shown here is derived from an EMBL/GenBank/DDBJ whole genome shotgun (WGS) entry which is preliminary data.</text>
</comment>
<evidence type="ECO:0000256" key="4">
    <source>
        <dbReference type="ARBA" id="ARBA00038306"/>
    </source>
</evidence>
<evidence type="ECO:0000259" key="6">
    <source>
        <dbReference type="Pfam" id="PF13505"/>
    </source>
</evidence>
<proteinExistence type="inferred from homology"/>
<accession>A0ABS7JRS0</accession>
<dbReference type="Gene3D" id="2.40.160.20">
    <property type="match status" value="1"/>
</dbReference>